<proteinExistence type="predicted"/>
<dbReference type="EMBL" id="CAJVPJ010000051">
    <property type="protein sequence ID" value="CAG8466911.1"/>
    <property type="molecule type" value="Genomic_DNA"/>
</dbReference>
<feature type="non-terminal residue" evidence="2">
    <location>
        <position position="1"/>
    </location>
</feature>
<evidence type="ECO:0000313" key="2">
    <source>
        <dbReference type="EMBL" id="CAG8466911.1"/>
    </source>
</evidence>
<dbReference type="AlphaFoldDB" id="A0A9N8VWK4"/>
<gene>
    <name evidence="2" type="ORF">POCULU_LOCUS842</name>
</gene>
<organism evidence="2 3">
    <name type="scientific">Paraglomus occultum</name>
    <dbReference type="NCBI Taxonomy" id="144539"/>
    <lineage>
        <taxon>Eukaryota</taxon>
        <taxon>Fungi</taxon>
        <taxon>Fungi incertae sedis</taxon>
        <taxon>Mucoromycota</taxon>
        <taxon>Glomeromycotina</taxon>
        <taxon>Glomeromycetes</taxon>
        <taxon>Paraglomerales</taxon>
        <taxon>Paraglomeraceae</taxon>
        <taxon>Paraglomus</taxon>
    </lineage>
</organism>
<name>A0A9N8VWK4_9GLOM</name>
<comment type="caution">
    <text evidence="2">The sequence shown here is derived from an EMBL/GenBank/DDBJ whole genome shotgun (WGS) entry which is preliminary data.</text>
</comment>
<accession>A0A9N8VWK4</accession>
<keyword evidence="3" id="KW-1185">Reference proteome</keyword>
<feature type="region of interest" description="Disordered" evidence="1">
    <location>
        <begin position="108"/>
        <end position="134"/>
    </location>
</feature>
<reference evidence="2" key="1">
    <citation type="submission" date="2021-06" db="EMBL/GenBank/DDBJ databases">
        <authorList>
            <person name="Kallberg Y."/>
            <person name="Tangrot J."/>
            <person name="Rosling A."/>
        </authorList>
    </citation>
    <scope>NUCLEOTIDE SEQUENCE</scope>
    <source>
        <strain evidence="2">IA702</strain>
    </source>
</reference>
<evidence type="ECO:0000313" key="3">
    <source>
        <dbReference type="Proteomes" id="UP000789572"/>
    </source>
</evidence>
<protein>
    <submittedName>
        <fullName evidence="2">6608_t:CDS:1</fullName>
    </submittedName>
</protein>
<sequence>MEQDYYSKPGWRYHIAISNNGKEAVKLSIQKDKGEIVGYLTAHKVNGNEISKVSDESYTINANYMQAAYDPSSDMPTWSLAISNANVHEKTLVALSYFPTEEITLETNSDLESGSSSRKKTFGFGSHGSTHSHDHSSTYVLVMDRKNADKWLRIETPLDEVAGVVNFVSDTDEGKWLLTISNEEGIFHYKIDPEHTEPYKTLDETSVWQRDIPRAYRHNMKDKWKGLQRKVYFQFLARMIKSDVYFEAEPKKKILRVYSLRDGWHLFDLHHQGDPSLIGFDTPVLAISKNGALLAVSLDTTSINIYLMEN</sequence>
<evidence type="ECO:0000256" key="1">
    <source>
        <dbReference type="SAM" id="MobiDB-lite"/>
    </source>
</evidence>
<dbReference type="Proteomes" id="UP000789572">
    <property type="component" value="Unassembled WGS sequence"/>
</dbReference>
<dbReference type="OrthoDB" id="2418441at2759"/>